<protein>
    <submittedName>
        <fullName evidence="2">Uncharacterized protein</fullName>
    </submittedName>
</protein>
<feature type="transmembrane region" description="Helical" evidence="1">
    <location>
        <begin position="82"/>
        <end position="104"/>
    </location>
</feature>
<organism evidence="2 3">
    <name type="scientific">Blastopirellula retiformator</name>
    <dbReference type="NCBI Taxonomy" id="2527970"/>
    <lineage>
        <taxon>Bacteria</taxon>
        <taxon>Pseudomonadati</taxon>
        <taxon>Planctomycetota</taxon>
        <taxon>Planctomycetia</taxon>
        <taxon>Pirellulales</taxon>
        <taxon>Pirellulaceae</taxon>
        <taxon>Blastopirellula</taxon>
    </lineage>
</organism>
<keyword evidence="1" id="KW-0812">Transmembrane</keyword>
<keyword evidence="1" id="KW-0472">Membrane</keyword>
<dbReference type="Proteomes" id="UP000318878">
    <property type="component" value="Unassembled WGS sequence"/>
</dbReference>
<accession>A0A5C5UWQ8</accession>
<dbReference type="RefSeq" id="WP_146435559.1">
    <property type="nucleotide sequence ID" value="NZ_SJPF01000005.1"/>
</dbReference>
<dbReference type="AlphaFoldDB" id="A0A5C5UWQ8"/>
<keyword evidence="1" id="KW-1133">Transmembrane helix</keyword>
<comment type="caution">
    <text evidence="2">The sequence shown here is derived from an EMBL/GenBank/DDBJ whole genome shotgun (WGS) entry which is preliminary data.</text>
</comment>
<name>A0A5C5UWQ8_9BACT</name>
<evidence type="ECO:0000313" key="3">
    <source>
        <dbReference type="Proteomes" id="UP000318878"/>
    </source>
</evidence>
<reference evidence="2 3" key="1">
    <citation type="submission" date="2019-02" db="EMBL/GenBank/DDBJ databases">
        <title>Deep-cultivation of Planctomycetes and their phenomic and genomic characterization uncovers novel biology.</title>
        <authorList>
            <person name="Wiegand S."/>
            <person name="Jogler M."/>
            <person name="Boedeker C."/>
            <person name="Pinto D."/>
            <person name="Vollmers J."/>
            <person name="Rivas-Marin E."/>
            <person name="Kohn T."/>
            <person name="Peeters S.H."/>
            <person name="Heuer A."/>
            <person name="Rast P."/>
            <person name="Oberbeckmann S."/>
            <person name="Bunk B."/>
            <person name="Jeske O."/>
            <person name="Meyerdierks A."/>
            <person name="Storesund J.E."/>
            <person name="Kallscheuer N."/>
            <person name="Luecker S."/>
            <person name="Lage O.M."/>
            <person name="Pohl T."/>
            <person name="Merkel B.J."/>
            <person name="Hornburger P."/>
            <person name="Mueller R.-W."/>
            <person name="Bruemmer F."/>
            <person name="Labrenz M."/>
            <person name="Spormann A.M."/>
            <person name="Op Den Camp H."/>
            <person name="Overmann J."/>
            <person name="Amann R."/>
            <person name="Jetten M.S.M."/>
            <person name="Mascher T."/>
            <person name="Medema M.H."/>
            <person name="Devos D.P."/>
            <person name="Kaster A.-K."/>
            <person name="Ovreas L."/>
            <person name="Rohde M."/>
            <person name="Galperin M.Y."/>
            <person name="Jogler C."/>
        </authorList>
    </citation>
    <scope>NUCLEOTIDE SEQUENCE [LARGE SCALE GENOMIC DNA]</scope>
    <source>
        <strain evidence="2 3">Enr8</strain>
    </source>
</reference>
<evidence type="ECO:0000256" key="1">
    <source>
        <dbReference type="SAM" id="Phobius"/>
    </source>
</evidence>
<proteinExistence type="predicted"/>
<gene>
    <name evidence="2" type="ORF">Enr8_43310</name>
</gene>
<sequence length="119" mass="13185">MQNLWTGLIVVGYLLVIAAVAATMRSAQVWALAELDTADSRQQWSDFRQQVQTEMEEGGAPVARSVPRSAEPPTFVLLRDHFYVLLAFVLLIVSLLYWMTAWMISGALRTSAPAGDSRS</sequence>
<dbReference type="EMBL" id="SJPF01000005">
    <property type="protein sequence ID" value="TWT30806.1"/>
    <property type="molecule type" value="Genomic_DNA"/>
</dbReference>
<evidence type="ECO:0000313" key="2">
    <source>
        <dbReference type="EMBL" id="TWT30806.1"/>
    </source>
</evidence>
<dbReference type="OrthoDB" id="282456at2"/>
<keyword evidence="3" id="KW-1185">Reference proteome</keyword>